<feature type="transmembrane region" description="Helical" evidence="1">
    <location>
        <begin position="364"/>
        <end position="384"/>
    </location>
</feature>
<dbReference type="Proteomes" id="UP000180254">
    <property type="component" value="Unassembled WGS sequence"/>
</dbReference>
<comment type="caution">
    <text evidence="2">The sequence shown here is derived from an EMBL/GenBank/DDBJ whole genome shotgun (WGS) entry which is preliminary data.</text>
</comment>
<dbReference type="EMBL" id="MKIE01000004">
    <property type="protein sequence ID" value="OHW62290.1"/>
    <property type="molecule type" value="Genomic_DNA"/>
</dbReference>
<keyword evidence="1" id="KW-0812">Transmembrane</keyword>
<keyword evidence="1" id="KW-0472">Membrane</keyword>
<gene>
    <name evidence="2" type="ORF">EUAN_13600</name>
</gene>
<organism evidence="2 3">
    <name type="scientific">Andreesenia angusta</name>
    <dbReference type="NCBI Taxonomy" id="39480"/>
    <lineage>
        <taxon>Bacteria</taxon>
        <taxon>Bacillati</taxon>
        <taxon>Bacillota</taxon>
        <taxon>Tissierellia</taxon>
        <taxon>Tissierellales</taxon>
        <taxon>Gottschalkiaceae</taxon>
        <taxon>Andreesenia</taxon>
    </lineage>
</organism>
<evidence type="ECO:0000313" key="2">
    <source>
        <dbReference type="EMBL" id="OHW62290.1"/>
    </source>
</evidence>
<evidence type="ECO:0000313" key="3">
    <source>
        <dbReference type="Proteomes" id="UP000180254"/>
    </source>
</evidence>
<keyword evidence="3" id="KW-1185">Reference proteome</keyword>
<protein>
    <submittedName>
        <fullName evidence="2">Uncharacterized protein</fullName>
    </submittedName>
</protein>
<dbReference type="AlphaFoldDB" id="A0A1S1V7C0"/>
<proteinExistence type="predicted"/>
<dbReference type="RefSeq" id="WP_071062971.1">
    <property type="nucleotide sequence ID" value="NZ_MKIE01000004.1"/>
</dbReference>
<dbReference type="STRING" id="39480.EUAN_13600"/>
<dbReference type="OrthoDB" id="2218772at2"/>
<reference evidence="2 3" key="1">
    <citation type="submission" date="2016-09" db="EMBL/GenBank/DDBJ databases">
        <title>Genome sequence of Eubacterium angustum.</title>
        <authorList>
            <person name="Poehlein A."/>
            <person name="Daniel R."/>
        </authorList>
    </citation>
    <scope>NUCLEOTIDE SEQUENCE [LARGE SCALE GENOMIC DNA]</scope>
    <source>
        <strain evidence="2 3">DSM 1989</strain>
    </source>
</reference>
<keyword evidence="1" id="KW-1133">Transmembrane helix</keyword>
<name>A0A1S1V7C0_9FIRM</name>
<accession>A0A1S1V7C0</accession>
<sequence length="388" mass="44623">MEKTIIKTHNFESSKNKIKAFSRQTPTTPELKKVNISGGPFGWGDHKVTGYELNSLTTQIQDYFKDFNSLHIKLVQEFGEVYNALEALDEDYIKGILIAIKGVEKTSDEVKVAQNDIAQTIEVQKKMINVLNQFKTKIESYEHLGDIDKLWHGLQKSQKHVDTISNNISSAIKTIENNAQEINELNKFRDQIEKIKQLKNLDELWNNYLYLKKEFPALGERIDGTSKQLESQLKILDNLTIFKNEIEGYEHIRDIDQLWTDSMKVRKDIESINKEILDINSVAEIQIQEVEALTQFNSILKGYKHLKDVDETWNKCNELEVDVSSSKEIIIQHENQINDLINSLEDIRKQSDERNQTFSKKLKLAYVLAGSSIAIAAVEFAFLMQGGL</sequence>
<evidence type="ECO:0000256" key="1">
    <source>
        <dbReference type="SAM" id="Phobius"/>
    </source>
</evidence>